<evidence type="ECO:0000256" key="5">
    <source>
        <dbReference type="SAM" id="Phobius"/>
    </source>
</evidence>
<feature type="transmembrane region" description="Helical" evidence="5">
    <location>
        <begin position="23"/>
        <end position="45"/>
    </location>
</feature>
<proteinExistence type="predicted"/>
<gene>
    <name evidence="6" type="ORF">NWFMUON74_59510</name>
</gene>
<dbReference type="KEGG" id="nwl:NWFMUON74_59510"/>
<dbReference type="Pfam" id="PF20401">
    <property type="entry name" value="Rhomboid_2"/>
    <property type="match status" value="1"/>
</dbReference>
<feature type="transmembrane region" description="Helical" evidence="5">
    <location>
        <begin position="72"/>
        <end position="99"/>
    </location>
</feature>
<comment type="subcellular location">
    <subcellularLocation>
        <location evidence="1">Membrane</location>
        <topology evidence="1">Multi-pass membrane protein</topology>
    </subcellularLocation>
</comment>
<evidence type="ECO:0000256" key="3">
    <source>
        <dbReference type="ARBA" id="ARBA00022989"/>
    </source>
</evidence>
<dbReference type="Gene3D" id="1.20.1540.10">
    <property type="entry name" value="Rhomboid-like"/>
    <property type="match status" value="1"/>
</dbReference>
<evidence type="ECO:0000313" key="7">
    <source>
        <dbReference type="Proteomes" id="UP000516173"/>
    </source>
</evidence>
<dbReference type="SUPFAM" id="SSF144091">
    <property type="entry name" value="Rhomboid-like"/>
    <property type="match status" value="1"/>
</dbReference>
<dbReference type="EMBL" id="AP023396">
    <property type="protein sequence ID" value="BCK58179.1"/>
    <property type="molecule type" value="Genomic_DNA"/>
</dbReference>
<feature type="transmembrane region" description="Helical" evidence="5">
    <location>
        <begin position="192"/>
        <end position="210"/>
    </location>
</feature>
<evidence type="ECO:0000256" key="4">
    <source>
        <dbReference type="ARBA" id="ARBA00023136"/>
    </source>
</evidence>
<dbReference type="GeneID" id="80350369"/>
<dbReference type="GO" id="GO:0016020">
    <property type="term" value="C:membrane"/>
    <property type="evidence" value="ECO:0007669"/>
    <property type="project" value="UniProtKB-SubCell"/>
</dbReference>
<name>A0A7G1KW02_9NOCA</name>
<dbReference type="AlphaFoldDB" id="A0A7G1KW02"/>
<keyword evidence="4 5" id="KW-0472">Membrane</keyword>
<dbReference type="InterPro" id="IPR035952">
    <property type="entry name" value="Rhomboid-like_sf"/>
</dbReference>
<evidence type="ECO:0000256" key="1">
    <source>
        <dbReference type="ARBA" id="ARBA00004141"/>
    </source>
</evidence>
<keyword evidence="7" id="KW-1185">Reference proteome</keyword>
<evidence type="ECO:0000313" key="6">
    <source>
        <dbReference type="EMBL" id="BCK58179.1"/>
    </source>
</evidence>
<organism evidence="6 7">
    <name type="scientific">Nocardia wallacei</name>
    <dbReference type="NCBI Taxonomy" id="480035"/>
    <lineage>
        <taxon>Bacteria</taxon>
        <taxon>Bacillati</taxon>
        <taxon>Actinomycetota</taxon>
        <taxon>Actinomycetes</taxon>
        <taxon>Mycobacteriales</taxon>
        <taxon>Nocardiaceae</taxon>
        <taxon>Nocardia</taxon>
    </lineage>
</organism>
<feature type="transmembrane region" description="Helical" evidence="5">
    <location>
        <begin position="146"/>
        <end position="163"/>
    </location>
</feature>
<feature type="transmembrane region" description="Helical" evidence="5">
    <location>
        <begin position="111"/>
        <end position="131"/>
    </location>
</feature>
<feature type="transmembrane region" description="Helical" evidence="5">
    <location>
        <begin position="222"/>
        <end position="241"/>
    </location>
</feature>
<dbReference type="RefSeq" id="WP_187684967.1">
    <property type="nucleotide sequence ID" value="NZ_AP023396.1"/>
</dbReference>
<reference evidence="6 7" key="1">
    <citation type="submission" date="2020-08" db="EMBL/GenBank/DDBJ databases">
        <title>Genome Sequencing of Nocardia wallacei strain FMUON74 and assembly.</title>
        <authorList>
            <person name="Toyokawa M."/>
            <person name="Uesaka K."/>
        </authorList>
    </citation>
    <scope>NUCLEOTIDE SEQUENCE [LARGE SCALE GENOMIC DNA]</scope>
    <source>
        <strain evidence="6 7">FMUON74</strain>
    </source>
</reference>
<accession>A0A7G1KW02</accession>
<evidence type="ECO:0008006" key="8">
    <source>
        <dbReference type="Google" id="ProtNLM"/>
    </source>
</evidence>
<keyword evidence="3 5" id="KW-1133">Transmembrane helix</keyword>
<sequence length="243" mass="25447">MVGEATADTAPTLGAARSGWRRFFLPVTYGYAAMLITVAALLAALSDAAQTQVILRASTNLSNLLRGNYGTLVSSALVVGDGAAAALLIPLLVCLLALAERRFGALTTIRIFVAGHIGATLLVAAGLWVAVTADWVPVSTTTAEDVGISYGAMAVIGAFVVLLPRQWRATWSITWLAVAVSGVAMGRTFTNVGHLLALAIGLVGGFWLLRTQRVRLPRLPRMTRFECGLLAVASALGYLLLVG</sequence>
<feature type="transmembrane region" description="Helical" evidence="5">
    <location>
        <begin position="170"/>
        <end position="186"/>
    </location>
</feature>
<dbReference type="InterPro" id="IPR046862">
    <property type="entry name" value="Rhomboid_2"/>
</dbReference>
<keyword evidence="2 5" id="KW-0812">Transmembrane</keyword>
<evidence type="ECO:0000256" key="2">
    <source>
        <dbReference type="ARBA" id="ARBA00022692"/>
    </source>
</evidence>
<protein>
    <recommendedName>
        <fullName evidence="8">Peptidase S54 rhomboid domain-containing protein</fullName>
    </recommendedName>
</protein>
<dbReference type="Proteomes" id="UP000516173">
    <property type="component" value="Chromosome"/>
</dbReference>